<dbReference type="CDD" id="cd11378">
    <property type="entry name" value="DUF296"/>
    <property type="match status" value="1"/>
</dbReference>
<dbReference type="PANTHER" id="PTHR34988:SF1">
    <property type="entry name" value="DNA-BINDING PROTEIN"/>
    <property type="match status" value="1"/>
</dbReference>
<gene>
    <name evidence="2" type="ORF">IX53_09480</name>
</gene>
<dbReference type="EMBL" id="CP011232">
    <property type="protein sequence ID" value="AKI98018.1"/>
    <property type="molecule type" value="Genomic_DNA"/>
</dbReference>
<name>A0A0G2ZGY6_9BACT</name>
<dbReference type="GO" id="GO:0003677">
    <property type="term" value="F:DNA binding"/>
    <property type="evidence" value="ECO:0007669"/>
    <property type="project" value="UniProtKB-KW"/>
</dbReference>
<dbReference type="InterPro" id="IPR005175">
    <property type="entry name" value="PPC_dom"/>
</dbReference>
<accession>A0A0G2ZGY6</accession>
<organism evidence="2 3">
    <name type="scientific">Kosmotoga pacifica</name>
    <dbReference type="NCBI Taxonomy" id="1330330"/>
    <lineage>
        <taxon>Bacteria</taxon>
        <taxon>Thermotogati</taxon>
        <taxon>Thermotogota</taxon>
        <taxon>Thermotogae</taxon>
        <taxon>Kosmotogales</taxon>
        <taxon>Kosmotogaceae</taxon>
        <taxon>Kosmotoga</taxon>
    </lineage>
</organism>
<dbReference type="Proteomes" id="UP000035159">
    <property type="component" value="Chromosome"/>
</dbReference>
<keyword evidence="2" id="KW-0238">DNA-binding</keyword>
<dbReference type="Pfam" id="PF03479">
    <property type="entry name" value="PCC"/>
    <property type="match status" value="1"/>
</dbReference>
<dbReference type="PANTHER" id="PTHR34988">
    <property type="entry name" value="PROTEIN, PUTATIVE-RELATED"/>
    <property type="match status" value="1"/>
</dbReference>
<evidence type="ECO:0000259" key="1">
    <source>
        <dbReference type="PROSITE" id="PS51742"/>
    </source>
</evidence>
<dbReference type="KEGG" id="kpf:IX53_09480"/>
<dbReference type="OrthoDB" id="9791702at2"/>
<dbReference type="PATRIC" id="fig|1330330.3.peg.1931"/>
<evidence type="ECO:0000313" key="3">
    <source>
        <dbReference type="Proteomes" id="UP000035159"/>
    </source>
</evidence>
<keyword evidence="3" id="KW-1185">Reference proteome</keyword>
<dbReference type="RefSeq" id="WP_047755153.1">
    <property type="nucleotide sequence ID" value="NZ_CAJUHA010000001.1"/>
</dbReference>
<evidence type="ECO:0000313" key="2">
    <source>
        <dbReference type="EMBL" id="AKI98018.1"/>
    </source>
</evidence>
<dbReference type="STRING" id="1330330.IX53_09480"/>
<proteinExistence type="predicted"/>
<dbReference type="Gene3D" id="3.30.1330.80">
    <property type="entry name" value="Hypothetical protein, similar to alpha- acetolactate decarboxylase, domain 2"/>
    <property type="match status" value="1"/>
</dbReference>
<dbReference type="PROSITE" id="PS51742">
    <property type="entry name" value="PPC"/>
    <property type="match status" value="1"/>
</dbReference>
<reference evidence="2 3" key="1">
    <citation type="submission" date="2015-04" db="EMBL/GenBank/DDBJ databases">
        <title>Complete Genome Sequence of Kosmotoga pacifica SLHLJ1.</title>
        <authorList>
            <person name="Jiang L.J."/>
            <person name="Shao Z.Z."/>
            <person name="Jebbar M."/>
        </authorList>
    </citation>
    <scope>NUCLEOTIDE SEQUENCE [LARGE SCALE GENOMIC DNA]</scope>
    <source>
        <strain evidence="2 3">SLHLJ1</strain>
    </source>
</reference>
<protein>
    <submittedName>
        <fullName evidence="2">DNA-binding protein</fullName>
    </submittedName>
</protein>
<sequence length="138" mass="15487">MIYRETDDILFVRLDNHEDFYESLQKVLVDTGTKSGIVINGIGMLRDFELGWFNIQCTRYEKKRYSMPHELLSLQGNIALKNGEIFIHLHASLAGPSNEAFGGHLFGGAVCNTAEIFILKTPGLSLKRGEGELFNPLI</sequence>
<dbReference type="SUPFAM" id="SSF117856">
    <property type="entry name" value="AF0104/ALDC/Ptd012-like"/>
    <property type="match status" value="1"/>
</dbReference>
<feature type="domain" description="PPC" evidence="1">
    <location>
        <begin position="4"/>
        <end position="138"/>
    </location>
</feature>
<dbReference type="AlphaFoldDB" id="A0A0G2ZGY6"/>